<proteinExistence type="predicted"/>
<dbReference type="Proteomes" id="UP000324133">
    <property type="component" value="Unassembled WGS sequence"/>
</dbReference>
<comment type="caution">
    <text evidence="3">The sequence shown here is derived from an EMBL/GenBank/DDBJ whole genome shotgun (WGS) entry which is preliminary data.</text>
</comment>
<dbReference type="EMBL" id="VKKY01000003">
    <property type="protein sequence ID" value="KAA3436731.1"/>
    <property type="molecule type" value="Genomic_DNA"/>
</dbReference>
<name>A0A5B6TCQ9_9BACT</name>
<evidence type="ECO:0000256" key="2">
    <source>
        <dbReference type="SAM" id="Phobius"/>
    </source>
</evidence>
<keyword evidence="1" id="KW-0175">Coiled coil</keyword>
<feature type="transmembrane region" description="Helical" evidence="2">
    <location>
        <begin position="210"/>
        <end position="234"/>
    </location>
</feature>
<accession>A0A5B6TCQ9</accession>
<keyword evidence="2" id="KW-0812">Transmembrane</keyword>
<dbReference type="AlphaFoldDB" id="A0A5B6TCQ9"/>
<organism evidence="3 4">
    <name type="scientific">Rufibacter hautae</name>
    <dbReference type="NCBI Taxonomy" id="2595005"/>
    <lineage>
        <taxon>Bacteria</taxon>
        <taxon>Pseudomonadati</taxon>
        <taxon>Bacteroidota</taxon>
        <taxon>Cytophagia</taxon>
        <taxon>Cytophagales</taxon>
        <taxon>Hymenobacteraceae</taxon>
        <taxon>Rufibacter</taxon>
    </lineage>
</organism>
<evidence type="ECO:0000313" key="4">
    <source>
        <dbReference type="Proteomes" id="UP000324133"/>
    </source>
</evidence>
<gene>
    <name evidence="3" type="ORF">FOA19_20345</name>
</gene>
<evidence type="ECO:0000313" key="3">
    <source>
        <dbReference type="EMBL" id="KAA3436731.1"/>
    </source>
</evidence>
<evidence type="ECO:0000256" key="1">
    <source>
        <dbReference type="SAM" id="Coils"/>
    </source>
</evidence>
<dbReference type="RefSeq" id="WP_149092670.1">
    <property type="nucleotide sequence ID" value="NZ_VKKY01000003.1"/>
</dbReference>
<keyword evidence="2" id="KW-1133">Transmembrane helix</keyword>
<keyword evidence="2" id="KW-0472">Membrane</keyword>
<reference evidence="3 4" key="1">
    <citation type="submission" date="2019-07" db="EMBL/GenBank/DDBJ databases">
        <title>Rufibacter sp. nov., isolated from lake sediment.</title>
        <authorList>
            <person name="Qu J.-H."/>
        </authorList>
    </citation>
    <scope>NUCLEOTIDE SEQUENCE [LARGE SCALE GENOMIC DNA]</scope>
    <source>
        <strain evidence="3 4">NBS58-1</strain>
    </source>
</reference>
<sequence>MEATIQVQEEFENLIEQLERLKSINELTSTNTGNANRVIAEVDAFIRSSQEYTETLEADMKLKSAKIEDLLSKLEASVQQMDNEAKKLSSHIGEAFSDYKNITKEEFHTNFLDVKEVFEDCVDRIGNLKFELNNAFIEQASSFRKTQDSNSLKISEKLETTRIEILEKITGINQQSTSQHKSLKESISILQDNFRKQEIKTEKGLKLQKYLLIATLSTIGVVGSILSLAALAYLL</sequence>
<keyword evidence="4" id="KW-1185">Reference proteome</keyword>
<feature type="coiled-coil region" evidence="1">
    <location>
        <begin position="64"/>
        <end position="91"/>
    </location>
</feature>
<dbReference type="OrthoDB" id="981487at2"/>
<protein>
    <submittedName>
        <fullName evidence="3">Uncharacterized protein</fullName>
    </submittedName>
</protein>